<feature type="compositionally biased region" description="Basic and acidic residues" evidence="2">
    <location>
        <begin position="23"/>
        <end position="36"/>
    </location>
</feature>
<protein>
    <submittedName>
        <fullName evidence="5">Uncharacterized protein</fullName>
    </submittedName>
</protein>
<dbReference type="AlphaFoldDB" id="A0A835Z5H3"/>
<dbReference type="EMBL" id="JAFCMP010000113">
    <property type="protein sequence ID" value="KAG5186037.1"/>
    <property type="molecule type" value="Genomic_DNA"/>
</dbReference>
<feature type="region of interest" description="Disordered" evidence="2">
    <location>
        <begin position="565"/>
        <end position="584"/>
    </location>
</feature>
<keyword evidence="4" id="KW-0732">Signal</keyword>
<comment type="caution">
    <text evidence="5">The sequence shown here is derived from an EMBL/GenBank/DDBJ whole genome shotgun (WGS) entry which is preliminary data.</text>
</comment>
<feature type="compositionally biased region" description="Basic and acidic residues" evidence="2">
    <location>
        <begin position="118"/>
        <end position="136"/>
    </location>
</feature>
<evidence type="ECO:0000256" key="4">
    <source>
        <dbReference type="SAM" id="SignalP"/>
    </source>
</evidence>
<keyword evidence="3" id="KW-1133">Transmembrane helix</keyword>
<keyword evidence="1" id="KW-0175">Coiled coil</keyword>
<keyword evidence="3" id="KW-0812">Transmembrane</keyword>
<dbReference type="Proteomes" id="UP000664859">
    <property type="component" value="Unassembled WGS sequence"/>
</dbReference>
<feature type="chain" id="PRO_5032495075" evidence="4">
    <location>
        <begin position="22"/>
        <end position="700"/>
    </location>
</feature>
<evidence type="ECO:0000256" key="3">
    <source>
        <dbReference type="SAM" id="Phobius"/>
    </source>
</evidence>
<organism evidence="5 6">
    <name type="scientific">Tribonema minus</name>
    <dbReference type="NCBI Taxonomy" id="303371"/>
    <lineage>
        <taxon>Eukaryota</taxon>
        <taxon>Sar</taxon>
        <taxon>Stramenopiles</taxon>
        <taxon>Ochrophyta</taxon>
        <taxon>PX clade</taxon>
        <taxon>Xanthophyceae</taxon>
        <taxon>Tribonematales</taxon>
        <taxon>Tribonemataceae</taxon>
        <taxon>Tribonema</taxon>
    </lineage>
</organism>
<gene>
    <name evidence="5" type="ORF">JKP88DRAFT_348116</name>
</gene>
<name>A0A835Z5H3_9STRA</name>
<keyword evidence="3" id="KW-0472">Membrane</keyword>
<feature type="transmembrane region" description="Helical" evidence="3">
    <location>
        <begin position="637"/>
        <end position="670"/>
    </location>
</feature>
<sequence length="700" mass="71182">MRPRVLVLLALLLHACSPAAPQESRENTALQDHDSDATTTVGDAGVYGSDAIDIQHDKQSEDTASGPQDSVHDEEEPNTPVGKAGTADAELEEDAELTVWQDAYEDEEAAVDAAHLEPQEETQHDDSFADGERPAGDDAAAELQSADDASAGATSLLSNSAAADAEEEGHVIAAAADDLGERGAAAAAGGEDGQQGDVRAADAAAAALDAATAAGGRGQADSELVSHDAGGGATAAAAAAAAADVHGDAGAKGTHGTIGEVGTDRASAQEPQASQARTDAHTAADEPAAAAAAATAAEAAAAAAAAAGEEIEARQQGVGGMAGAEGDAGGSCGEQEGVLRRAVAALEHALSEREEQVRGLQEGHRASLQALKDAMAQQQAAMEAERQNFVGSCQESLAHAQGDIAAQLRDAKAQLAHAREETAAVGQECELAVAEARHEARLAALEEAGSAEDVDPFDPRAQGQRDGAQPVQPAAAAVAAAAGGERHTGLTFTARTLVDDACRVTAHVWVAALDAGEAVALRVWHHRGELGALGGALERGVGSLQGTWEGVHPAVHEHAQKRAAPQQRAPAGARPACAPALPPRNSRARSALRILRPALHAAQAAAQRWYAAAYDAAVDALGAAPLLRPYAPAAVKYAALALAALLVVHALLPLALLAVRVTVAALLLPFRCTWFILTCRCLRGGASAVHHNDKHKRKTQ</sequence>
<evidence type="ECO:0000313" key="5">
    <source>
        <dbReference type="EMBL" id="KAG5186037.1"/>
    </source>
</evidence>
<feature type="region of interest" description="Disordered" evidence="2">
    <location>
        <begin position="20"/>
        <end position="101"/>
    </location>
</feature>
<evidence type="ECO:0000256" key="2">
    <source>
        <dbReference type="SAM" id="MobiDB-lite"/>
    </source>
</evidence>
<feature type="compositionally biased region" description="Low complexity" evidence="2">
    <location>
        <begin position="565"/>
        <end position="579"/>
    </location>
</feature>
<accession>A0A835Z5H3</accession>
<evidence type="ECO:0000313" key="6">
    <source>
        <dbReference type="Proteomes" id="UP000664859"/>
    </source>
</evidence>
<keyword evidence="6" id="KW-1185">Reference proteome</keyword>
<feature type="signal peptide" evidence="4">
    <location>
        <begin position="1"/>
        <end position="21"/>
    </location>
</feature>
<reference evidence="5" key="1">
    <citation type="submission" date="2021-02" db="EMBL/GenBank/DDBJ databases">
        <title>First Annotated Genome of the Yellow-green Alga Tribonema minus.</title>
        <authorList>
            <person name="Mahan K.M."/>
        </authorList>
    </citation>
    <scope>NUCLEOTIDE SEQUENCE</scope>
    <source>
        <strain evidence="5">UTEX B ZZ1240</strain>
    </source>
</reference>
<feature type="coiled-coil region" evidence="1">
    <location>
        <begin position="368"/>
        <end position="428"/>
    </location>
</feature>
<feature type="region of interest" description="Disordered" evidence="2">
    <location>
        <begin position="248"/>
        <end position="291"/>
    </location>
</feature>
<feature type="region of interest" description="Disordered" evidence="2">
    <location>
        <begin position="447"/>
        <end position="467"/>
    </location>
</feature>
<proteinExistence type="predicted"/>
<feature type="region of interest" description="Disordered" evidence="2">
    <location>
        <begin position="118"/>
        <end position="152"/>
    </location>
</feature>
<evidence type="ECO:0000256" key="1">
    <source>
        <dbReference type="SAM" id="Coils"/>
    </source>
</evidence>